<evidence type="ECO:0000313" key="3">
    <source>
        <dbReference type="Proteomes" id="UP000005408"/>
    </source>
</evidence>
<keyword evidence="3" id="KW-1185">Reference proteome</keyword>
<reference evidence="2" key="1">
    <citation type="submission" date="2022-08" db="UniProtKB">
        <authorList>
            <consortium name="EnsemblMetazoa"/>
        </authorList>
    </citation>
    <scope>IDENTIFICATION</scope>
    <source>
        <strain evidence="2">05x7-T-G4-1.051#20</strain>
    </source>
</reference>
<evidence type="ECO:0008006" key="4">
    <source>
        <dbReference type="Google" id="ProtNLM"/>
    </source>
</evidence>
<dbReference type="Gene3D" id="1.10.533.10">
    <property type="entry name" value="Death Domain, Fas"/>
    <property type="match status" value="3"/>
</dbReference>
<proteinExistence type="predicted"/>
<evidence type="ECO:0000256" key="1">
    <source>
        <dbReference type="SAM" id="Phobius"/>
    </source>
</evidence>
<keyword evidence="1" id="KW-0812">Transmembrane</keyword>
<feature type="transmembrane region" description="Helical" evidence="1">
    <location>
        <begin position="1167"/>
        <end position="1190"/>
    </location>
</feature>
<protein>
    <recommendedName>
        <fullName evidence="4">CARD domain-containing protein</fullName>
    </recommendedName>
</protein>
<keyword evidence="1" id="KW-0472">Membrane</keyword>
<accession>A0A8W8P2Z9</accession>
<keyword evidence="1" id="KW-1133">Transmembrane helix</keyword>
<name>A0A8W8P2Z9_MAGGI</name>
<organism evidence="2 3">
    <name type="scientific">Magallana gigas</name>
    <name type="common">Pacific oyster</name>
    <name type="synonym">Crassostrea gigas</name>
    <dbReference type="NCBI Taxonomy" id="29159"/>
    <lineage>
        <taxon>Eukaryota</taxon>
        <taxon>Metazoa</taxon>
        <taxon>Spiralia</taxon>
        <taxon>Lophotrochozoa</taxon>
        <taxon>Mollusca</taxon>
        <taxon>Bivalvia</taxon>
        <taxon>Autobranchia</taxon>
        <taxon>Pteriomorphia</taxon>
        <taxon>Ostreida</taxon>
        <taxon>Ostreoidea</taxon>
        <taxon>Ostreidae</taxon>
        <taxon>Magallana</taxon>
    </lineage>
</organism>
<dbReference type="Proteomes" id="UP000005408">
    <property type="component" value="Unassembled WGS sequence"/>
</dbReference>
<dbReference type="SUPFAM" id="SSF47986">
    <property type="entry name" value="DEATH domain"/>
    <property type="match status" value="3"/>
</dbReference>
<sequence>MQLSSHTRNLLPMSADDIYPHVKQLHMMENVLFDISHHILHQPTLQSTRTSSSPHAAPEYLPYCVFTSDAENNLEGTSSWAPGSHSQMAQQYQDDCSNGLIVRQLFVFLKENIIFDIFENELTEMNVFTDEISKEYINKVPGKSYRIEKILKLFIKTKKCKDFIECMRKSSSHRHVFDRIQEYQKCEEKNALKIVEGEGPKFSVNRQLLQDHFQVLYYELEPREIADEMLTTGHFSPNDHDSVTDLKNRNKRLHSLLNILERKQLYAPFLVLLESLGHTVVLETLKTESQFNHKPCDDALCIQHSFTTLRKELPEIDHSTLMVESVLDDSDISDITGCDHVIRQKSKLIKIILKKGENACNTLLRAIHEQLKRDDLIRKMISKNDYIQRRGRPELSPNLRSLTTTCLTEHESFLYDELEPLDITDLLFEEKAVTILAHDEITETICRENQTKNLLKTLMANNRDCLHFFLYIIQEKKQFQYICKRLENPANVYVDDSTVQRTWSSIEHELVREPGCVENEPIQVKLTIPGRMEIEQDLVQCISSRNADILETAISCGQMDISEATKGSVVLQLRPVTDDAVQTLLNAIENNRLLDMILEMVKKVDKAKVMDYERPLQIRVQVVYAKSPVTETNTGSLNATLIKKRVKINEKTLFEELEPTVIVSALSKTNVYPKTALDRVREPRSCFKQFQRLLAMVEEGSPESVEGFVTVLSDLGYSEIVKLITAPDLENKSDLIEFPEDHGEAENIRKLITMNYKNILNEMQTPFARETLSKCNGNVNEIREILFDKCKSRRERMNTFLRFILHDDHNVVQFAKVLRKTGLKELLSSKGKRQRENMSDQGIVLTFVGESFLESPDEVLFDSIITLSRGDDKTDAWTETINFQNHSNFFHSFNIDIPEDPFQKSFTRNLLEASNLEKLVGEIRSLARRVVLCKHIKDEDMIPGTVYVYEVIVTYRKKQIYIKEMNRQEEIDFFHRKNDNLIKIILIKGGFADVTETKRKVHHEYKKFIKFQNIYLHHESEEYAAIANLIAHKKVETYKQSLITVKDSIPINRIGHIVRNAVLRALSKEMITELCFEASIEESGNIDSDPYYCRSSSTVKRLKKELMEKTLQSVSDYLGSEICEEMQRYIVTDIKSKFDFDLDPFTKFLGISKLILIQSIPTGIAAYFFNPYVSVIVGAASMVGTFIISINVNSRSWRRNVASEIYEKASKNREEVVKEVTSNAKDQCVSTQWDLNYVAGQLNGFTEELAVRRFGKILKVYILHSVTFY</sequence>
<dbReference type="AlphaFoldDB" id="A0A8W8P2Z9"/>
<dbReference type="EnsemblMetazoa" id="G8573.1">
    <property type="protein sequence ID" value="G8573.1:cds"/>
    <property type="gene ID" value="G8573"/>
</dbReference>
<evidence type="ECO:0000313" key="2">
    <source>
        <dbReference type="EnsemblMetazoa" id="G8573.1:cds"/>
    </source>
</evidence>
<dbReference type="InterPro" id="IPR011029">
    <property type="entry name" value="DEATH-like_dom_sf"/>
</dbReference>